<name>A0A4S8LZH8_DENBC</name>
<proteinExistence type="predicted"/>
<dbReference type="AlphaFoldDB" id="A0A4S8LZH8"/>
<gene>
    <name evidence="2" type="ORF">K435DRAFT_779124</name>
</gene>
<feature type="region of interest" description="Disordered" evidence="1">
    <location>
        <begin position="87"/>
        <end position="126"/>
    </location>
</feature>
<accession>A0A4S8LZH8</accession>
<keyword evidence="3" id="KW-1185">Reference proteome</keyword>
<dbReference type="OrthoDB" id="2664977at2759"/>
<protein>
    <submittedName>
        <fullName evidence="2">Uncharacterized protein</fullName>
    </submittedName>
</protein>
<feature type="compositionally biased region" description="Basic residues" evidence="1">
    <location>
        <begin position="104"/>
        <end position="126"/>
    </location>
</feature>
<reference evidence="2 3" key="1">
    <citation type="journal article" date="2019" name="Nat. Ecol. Evol.">
        <title>Megaphylogeny resolves global patterns of mushroom evolution.</title>
        <authorList>
            <person name="Varga T."/>
            <person name="Krizsan K."/>
            <person name="Foldi C."/>
            <person name="Dima B."/>
            <person name="Sanchez-Garcia M."/>
            <person name="Sanchez-Ramirez S."/>
            <person name="Szollosi G.J."/>
            <person name="Szarkandi J.G."/>
            <person name="Papp V."/>
            <person name="Albert L."/>
            <person name="Andreopoulos W."/>
            <person name="Angelini C."/>
            <person name="Antonin V."/>
            <person name="Barry K.W."/>
            <person name="Bougher N.L."/>
            <person name="Buchanan P."/>
            <person name="Buyck B."/>
            <person name="Bense V."/>
            <person name="Catcheside P."/>
            <person name="Chovatia M."/>
            <person name="Cooper J."/>
            <person name="Damon W."/>
            <person name="Desjardin D."/>
            <person name="Finy P."/>
            <person name="Geml J."/>
            <person name="Haridas S."/>
            <person name="Hughes K."/>
            <person name="Justo A."/>
            <person name="Karasinski D."/>
            <person name="Kautmanova I."/>
            <person name="Kiss B."/>
            <person name="Kocsube S."/>
            <person name="Kotiranta H."/>
            <person name="LaButti K.M."/>
            <person name="Lechner B.E."/>
            <person name="Liimatainen K."/>
            <person name="Lipzen A."/>
            <person name="Lukacs Z."/>
            <person name="Mihaltcheva S."/>
            <person name="Morgado L.N."/>
            <person name="Niskanen T."/>
            <person name="Noordeloos M.E."/>
            <person name="Ohm R.A."/>
            <person name="Ortiz-Santana B."/>
            <person name="Ovrebo C."/>
            <person name="Racz N."/>
            <person name="Riley R."/>
            <person name="Savchenko A."/>
            <person name="Shiryaev A."/>
            <person name="Soop K."/>
            <person name="Spirin V."/>
            <person name="Szebenyi C."/>
            <person name="Tomsovsky M."/>
            <person name="Tulloss R.E."/>
            <person name="Uehling J."/>
            <person name="Grigoriev I.V."/>
            <person name="Vagvolgyi C."/>
            <person name="Papp T."/>
            <person name="Martin F.M."/>
            <person name="Miettinen O."/>
            <person name="Hibbett D.S."/>
            <person name="Nagy L.G."/>
        </authorList>
    </citation>
    <scope>NUCLEOTIDE SEQUENCE [LARGE SCALE GENOMIC DNA]</scope>
    <source>
        <strain evidence="2 3">CBS 962.96</strain>
    </source>
</reference>
<organism evidence="2 3">
    <name type="scientific">Dendrothele bispora (strain CBS 962.96)</name>
    <dbReference type="NCBI Taxonomy" id="1314807"/>
    <lineage>
        <taxon>Eukaryota</taxon>
        <taxon>Fungi</taxon>
        <taxon>Dikarya</taxon>
        <taxon>Basidiomycota</taxon>
        <taxon>Agaricomycotina</taxon>
        <taxon>Agaricomycetes</taxon>
        <taxon>Agaricomycetidae</taxon>
        <taxon>Agaricales</taxon>
        <taxon>Agaricales incertae sedis</taxon>
        <taxon>Dendrothele</taxon>
    </lineage>
</organism>
<dbReference type="Proteomes" id="UP000297245">
    <property type="component" value="Unassembled WGS sequence"/>
</dbReference>
<evidence type="ECO:0000313" key="2">
    <source>
        <dbReference type="EMBL" id="THU95164.1"/>
    </source>
</evidence>
<sequence length="126" mass="14143">MAVAAVLNSLQVQSILMGQHGGTPRLYWNLYLTPPTHHIRHYEEWINLIRSIVFRTALYGTGTSIEVPFRCSRCGAIDHPAGHCPFPEVQGWISPPVNQNNQRGRGRTPRGKGSQRGRGNRRGRGF</sequence>
<evidence type="ECO:0000256" key="1">
    <source>
        <dbReference type="SAM" id="MobiDB-lite"/>
    </source>
</evidence>
<dbReference type="EMBL" id="ML179206">
    <property type="protein sequence ID" value="THU95164.1"/>
    <property type="molecule type" value="Genomic_DNA"/>
</dbReference>
<evidence type="ECO:0000313" key="3">
    <source>
        <dbReference type="Proteomes" id="UP000297245"/>
    </source>
</evidence>